<dbReference type="Proteomes" id="UP001597362">
    <property type="component" value="Unassembled WGS sequence"/>
</dbReference>
<dbReference type="PANTHER" id="PTHR34975:SF2">
    <property type="entry name" value="SPORE GERMINATION PROTEIN A2"/>
    <property type="match status" value="1"/>
</dbReference>
<dbReference type="RefSeq" id="WP_377773793.1">
    <property type="nucleotide sequence ID" value="NZ_JBHUHO010000033.1"/>
</dbReference>
<evidence type="ECO:0000313" key="11">
    <source>
        <dbReference type="Proteomes" id="UP001597362"/>
    </source>
</evidence>
<feature type="transmembrane region" description="Helical" evidence="9">
    <location>
        <begin position="47"/>
        <end position="67"/>
    </location>
</feature>
<evidence type="ECO:0000256" key="1">
    <source>
        <dbReference type="ARBA" id="ARBA00004141"/>
    </source>
</evidence>
<feature type="transmembrane region" description="Helical" evidence="9">
    <location>
        <begin position="226"/>
        <end position="248"/>
    </location>
</feature>
<evidence type="ECO:0000256" key="7">
    <source>
        <dbReference type="ARBA" id="ARBA00023136"/>
    </source>
</evidence>
<comment type="caution">
    <text evidence="10">The sequence shown here is derived from an EMBL/GenBank/DDBJ whole genome shotgun (WGS) entry which is preliminary data.</text>
</comment>
<dbReference type="PANTHER" id="PTHR34975">
    <property type="entry name" value="SPORE GERMINATION PROTEIN A2"/>
    <property type="match status" value="1"/>
</dbReference>
<keyword evidence="4" id="KW-0309">Germination</keyword>
<keyword evidence="7 9" id="KW-0472">Membrane</keyword>
<protein>
    <submittedName>
        <fullName evidence="10">Endospore germination permease</fullName>
    </submittedName>
</protein>
<keyword evidence="6 9" id="KW-1133">Transmembrane helix</keyword>
<comment type="similarity">
    <text evidence="2">Belongs to the amino acid-polyamine-organocation (APC) superfamily. Spore germination protein (SGP) (TC 2.A.3.9) family.</text>
</comment>
<dbReference type="InterPro" id="IPR004761">
    <property type="entry name" value="Spore_GerAB"/>
</dbReference>
<keyword evidence="5 9" id="KW-0812">Transmembrane</keyword>
<feature type="transmembrane region" description="Helical" evidence="9">
    <location>
        <begin position="315"/>
        <end position="334"/>
    </location>
</feature>
<feature type="transmembrane region" description="Helical" evidence="9">
    <location>
        <begin position="126"/>
        <end position="144"/>
    </location>
</feature>
<proteinExistence type="inferred from homology"/>
<gene>
    <name evidence="10" type="ORF">ACFSJH_15000</name>
</gene>
<dbReference type="EMBL" id="JBHUHO010000033">
    <property type="protein sequence ID" value="MFD2117036.1"/>
    <property type="molecule type" value="Genomic_DNA"/>
</dbReference>
<feature type="transmembrane region" description="Helical" evidence="9">
    <location>
        <begin position="21"/>
        <end position="41"/>
    </location>
</feature>
<evidence type="ECO:0000256" key="2">
    <source>
        <dbReference type="ARBA" id="ARBA00007998"/>
    </source>
</evidence>
<evidence type="ECO:0000256" key="5">
    <source>
        <dbReference type="ARBA" id="ARBA00022692"/>
    </source>
</evidence>
<sequence>MMGKQTDVNNTQITAGQIAKLLFLFSLGTAVLTIPTLVTILAKQDAWLVMLLIIPIHYGVLLIYLGLAKRFPTITFADYVEKITGKWIGKVILVMFLIYFITLAALVLHNISDFLNLSVLPNTPPWFISISFMVVVLYGVFLGIETLARLGDVMSAAIVVVIFIVVIALLNKFNIHHMEPILYNGWSTVFRGMHLLMGFPIAECVFITMILPMVKTDERKQLPKKLLWAVITVGIVGFTLVLLLQGVLGVYETSRSRFAIFDMAKNINIEEILVRVEVLVAVIWIGSSFMKMAIVLYVICLLTSHLFKLSTYRPVIIPYIMIIVPLCMTMYRNVEHMRQFSINTWSTYSVIQGIVIPLILLILATLFRKRETKHEQQSKAGQNDDNQTNDIEDDDPLSVSTNN</sequence>
<dbReference type="Gene3D" id="1.20.1740.10">
    <property type="entry name" value="Amino acid/polyamine transporter I"/>
    <property type="match status" value="1"/>
</dbReference>
<name>A0ABW4YMW8_9BACL</name>
<feature type="transmembrane region" description="Helical" evidence="9">
    <location>
        <begin position="278"/>
        <end position="303"/>
    </location>
</feature>
<feature type="transmembrane region" description="Helical" evidence="9">
    <location>
        <begin position="87"/>
        <end position="106"/>
    </location>
</feature>
<comment type="subcellular location">
    <subcellularLocation>
        <location evidence="1">Membrane</location>
        <topology evidence="1">Multi-pass membrane protein</topology>
    </subcellularLocation>
</comment>
<evidence type="ECO:0000256" key="3">
    <source>
        <dbReference type="ARBA" id="ARBA00022448"/>
    </source>
</evidence>
<keyword evidence="3" id="KW-0813">Transport</keyword>
<reference evidence="11" key="1">
    <citation type="journal article" date="2019" name="Int. J. Syst. Evol. Microbiol.">
        <title>The Global Catalogue of Microorganisms (GCM) 10K type strain sequencing project: providing services to taxonomists for standard genome sequencing and annotation.</title>
        <authorList>
            <consortium name="The Broad Institute Genomics Platform"/>
            <consortium name="The Broad Institute Genome Sequencing Center for Infectious Disease"/>
            <person name="Wu L."/>
            <person name="Ma J."/>
        </authorList>
    </citation>
    <scope>NUCLEOTIDE SEQUENCE [LARGE SCALE GENOMIC DNA]</scope>
    <source>
        <strain evidence="11">GH52</strain>
    </source>
</reference>
<dbReference type="NCBIfam" id="TIGR00912">
    <property type="entry name" value="2A0309"/>
    <property type="match status" value="1"/>
</dbReference>
<evidence type="ECO:0000256" key="4">
    <source>
        <dbReference type="ARBA" id="ARBA00022544"/>
    </source>
</evidence>
<feature type="transmembrane region" description="Helical" evidence="9">
    <location>
        <begin position="346"/>
        <end position="367"/>
    </location>
</feature>
<keyword evidence="11" id="KW-1185">Reference proteome</keyword>
<evidence type="ECO:0000256" key="9">
    <source>
        <dbReference type="SAM" id="Phobius"/>
    </source>
</evidence>
<dbReference type="Pfam" id="PF03845">
    <property type="entry name" value="Spore_permease"/>
    <property type="match status" value="1"/>
</dbReference>
<feature type="region of interest" description="Disordered" evidence="8">
    <location>
        <begin position="374"/>
        <end position="403"/>
    </location>
</feature>
<feature type="transmembrane region" description="Helical" evidence="9">
    <location>
        <begin position="156"/>
        <end position="175"/>
    </location>
</feature>
<accession>A0ABW4YMW8</accession>
<evidence type="ECO:0000256" key="6">
    <source>
        <dbReference type="ARBA" id="ARBA00022989"/>
    </source>
</evidence>
<evidence type="ECO:0000313" key="10">
    <source>
        <dbReference type="EMBL" id="MFD2117036.1"/>
    </source>
</evidence>
<evidence type="ECO:0000256" key="8">
    <source>
        <dbReference type="SAM" id="MobiDB-lite"/>
    </source>
</evidence>
<feature type="transmembrane region" description="Helical" evidence="9">
    <location>
        <begin position="195"/>
        <end position="214"/>
    </location>
</feature>
<organism evidence="10 11">
    <name type="scientific">Paenibacillus yanchengensis</name>
    <dbReference type="NCBI Taxonomy" id="2035833"/>
    <lineage>
        <taxon>Bacteria</taxon>
        <taxon>Bacillati</taxon>
        <taxon>Bacillota</taxon>
        <taxon>Bacilli</taxon>
        <taxon>Bacillales</taxon>
        <taxon>Paenibacillaceae</taxon>
        <taxon>Paenibacillus</taxon>
    </lineage>
</organism>